<dbReference type="InterPro" id="IPR002401">
    <property type="entry name" value="Cyt_P450_E_grp-I"/>
</dbReference>
<keyword evidence="12" id="KW-1185">Reference proteome</keyword>
<dbReference type="VEuPathDB" id="FungiDB:PV06_01599"/>
<evidence type="ECO:0000256" key="2">
    <source>
        <dbReference type="ARBA" id="ARBA00010617"/>
    </source>
</evidence>
<keyword evidence="3 8" id="KW-0349">Heme</keyword>
<evidence type="ECO:0008006" key="13">
    <source>
        <dbReference type="Google" id="ProtNLM"/>
    </source>
</evidence>
<dbReference type="Proteomes" id="UP000053342">
    <property type="component" value="Unassembled WGS sequence"/>
</dbReference>
<keyword evidence="10" id="KW-0812">Transmembrane</keyword>
<organism evidence="11 12">
    <name type="scientific">Exophiala oligosperma</name>
    <dbReference type="NCBI Taxonomy" id="215243"/>
    <lineage>
        <taxon>Eukaryota</taxon>
        <taxon>Fungi</taxon>
        <taxon>Dikarya</taxon>
        <taxon>Ascomycota</taxon>
        <taxon>Pezizomycotina</taxon>
        <taxon>Eurotiomycetes</taxon>
        <taxon>Chaetothyriomycetidae</taxon>
        <taxon>Chaetothyriales</taxon>
        <taxon>Herpotrichiellaceae</taxon>
        <taxon>Exophiala</taxon>
    </lineage>
</organism>
<keyword evidence="10" id="KW-1133">Transmembrane helix</keyword>
<evidence type="ECO:0000256" key="3">
    <source>
        <dbReference type="ARBA" id="ARBA00022617"/>
    </source>
</evidence>
<dbReference type="InterPro" id="IPR036396">
    <property type="entry name" value="Cyt_P450_sf"/>
</dbReference>
<name>A0A0D2DSA1_9EURO</name>
<feature type="transmembrane region" description="Helical" evidence="10">
    <location>
        <begin position="48"/>
        <end position="67"/>
    </location>
</feature>
<accession>A0A0D2DSA1</accession>
<dbReference type="GO" id="GO:0004497">
    <property type="term" value="F:monooxygenase activity"/>
    <property type="evidence" value="ECO:0007669"/>
    <property type="project" value="UniProtKB-KW"/>
</dbReference>
<comment type="similarity">
    <text evidence="2 9">Belongs to the cytochrome P450 family.</text>
</comment>
<dbReference type="SUPFAM" id="SSF48264">
    <property type="entry name" value="Cytochrome P450"/>
    <property type="match status" value="1"/>
</dbReference>
<feature type="binding site" description="axial binding residue" evidence="8">
    <location>
        <position position="485"/>
    </location>
    <ligand>
        <name>heme</name>
        <dbReference type="ChEBI" id="CHEBI:30413"/>
    </ligand>
    <ligandPart>
        <name>Fe</name>
        <dbReference type="ChEBI" id="CHEBI:18248"/>
    </ligandPart>
</feature>
<sequence>MDKWGLSGYQYTCRTPIQQTNVEDMAGSILSEGPSSQLLGLVTQNHGSLPIVILASLVGYVLLKSIYRVYFHPLAKYPGPFWAKVTSLYDFYQAWSEHRAHNLLALHREYGPIVRYAPDKLVFNEPQAWQDIYAYKANVRKSDLSIASQSNPESTDTFSELYKEPALKKRKVLSYGFSESSLRSFEAYMLDQINLFCHQLLNPSNEKVKDMSLWFNYLSYDIMGEMVFGRGFGMLTDPSLRYILELIDATVFSYLLGGIIPWLHRSGVITLLMPRIFFGRKRFVAEAGKRITERIKLGPDAEGINGRKDFFHWLLNGKDENGQPLQHARLGAEGVLLILAGSDTSSASLAGTLFYLMQQPRCQKKLLEELERTFDNIDEIRLGDKLTSCVYLRACVDEALRMASAGPGISERTVLKGGTTINGEYFPEGTTVGSGGWASSYNEKYIRDCEKYWPERHIPGEEFSAEEVQIARSAYWPFGLGARKCVGMKVALNELHLTIARLIYLLEPIPEKPEEFQKNFEILDHQNPKKVGPWASFKLRLGKKLPDLKPTQMQGQD</sequence>
<dbReference type="HOGENOM" id="CLU_001570_14_11_1"/>
<evidence type="ECO:0000256" key="4">
    <source>
        <dbReference type="ARBA" id="ARBA00022723"/>
    </source>
</evidence>
<dbReference type="GO" id="GO:0005506">
    <property type="term" value="F:iron ion binding"/>
    <property type="evidence" value="ECO:0007669"/>
    <property type="project" value="InterPro"/>
</dbReference>
<dbReference type="OrthoDB" id="1470350at2759"/>
<dbReference type="PANTHER" id="PTHR24305:SF237">
    <property type="entry name" value="CYTOCHROME P450 MONOOXYGENASE ATNE-RELATED"/>
    <property type="match status" value="1"/>
</dbReference>
<dbReference type="PANTHER" id="PTHR24305">
    <property type="entry name" value="CYTOCHROME P450"/>
    <property type="match status" value="1"/>
</dbReference>
<evidence type="ECO:0000256" key="1">
    <source>
        <dbReference type="ARBA" id="ARBA00001971"/>
    </source>
</evidence>
<dbReference type="GeneID" id="27353673"/>
<keyword evidence="4 8" id="KW-0479">Metal-binding</keyword>
<evidence type="ECO:0000256" key="9">
    <source>
        <dbReference type="RuleBase" id="RU000461"/>
    </source>
</evidence>
<dbReference type="Gene3D" id="1.10.630.10">
    <property type="entry name" value="Cytochrome P450"/>
    <property type="match status" value="1"/>
</dbReference>
<dbReference type="GO" id="GO:0016705">
    <property type="term" value="F:oxidoreductase activity, acting on paired donors, with incorporation or reduction of molecular oxygen"/>
    <property type="evidence" value="ECO:0007669"/>
    <property type="project" value="InterPro"/>
</dbReference>
<proteinExistence type="inferred from homology"/>
<dbReference type="RefSeq" id="XP_016266109.1">
    <property type="nucleotide sequence ID" value="XM_016402212.1"/>
</dbReference>
<evidence type="ECO:0000313" key="12">
    <source>
        <dbReference type="Proteomes" id="UP000053342"/>
    </source>
</evidence>
<dbReference type="InterPro" id="IPR050121">
    <property type="entry name" value="Cytochrome_P450_monoxygenase"/>
</dbReference>
<evidence type="ECO:0000313" key="11">
    <source>
        <dbReference type="EMBL" id="KIW45893.1"/>
    </source>
</evidence>
<keyword evidence="5 9" id="KW-0560">Oxidoreductase</keyword>
<comment type="cofactor">
    <cofactor evidence="1 8">
        <name>heme</name>
        <dbReference type="ChEBI" id="CHEBI:30413"/>
    </cofactor>
</comment>
<feature type="transmembrane region" description="Helical" evidence="10">
    <location>
        <begin position="242"/>
        <end position="263"/>
    </location>
</feature>
<dbReference type="Pfam" id="PF00067">
    <property type="entry name" value="p450"/>
    <property type="match status" value="1"/>
</dbReference>
<evidence type="ECO:0000256" key="7">
    <source>
        <dbReference type="ARBA" id="ARBA00023033"/>
    </source>
</evidence>
<evidence type="ECO:0000256" key="8">
    <source>
        <dbReference type="PIRSR" id="PIRSR602401-1"/>
    </source>
</evidence>
<dbReference type="InterPro" id="IPR001128">
    <property type="entry name" value="Cyt_P450"/>
</dbReference>
<evidence type="ECO:0000256" key="6">
    <source>
        <dbReference type="ARBA" id="ARBA00023004"/>
    </source>
</evidence>
<dbReference type="CDD" id="cd11061">
    <property type="entry name" value="CYP67-like"/>
    <property type="match status" value="1"/>
</dbReference>
<dbReference type="InterPro" id="IPR017972">
    <property type="entry name" value="Cyt_P450_CS"/>
</dbReference>
<protein>
    <recommendedName>
        <fullName evidence="13">Cytochrome P450 monooxygenase</fullName>
    </recommendedName>
</protein>
<gene>
    <name evidence="11" type="ORF">PV06_01599</name>
</gene>
<dbReference type="STRING" id="215243.A0A0D2DSA1"/>
<dbReference type="GO" id="GO:0020037">
    <property type="term" value="F:heme binding"/>
    <property type="evidence" value="ECO:0007669"/>
    <property type="project" value="InterPro"/>
</dbReference>
<evidence type="ECO:0000256" key="10">
    <source>
        <dbReference type="SAM" id="Phobius"/>
    </source>
</evidence>
<reference evidence="11 12" key="1">
    <citation type="submission" date="2015-01" db="EMBL/GenBank/DDBJ databases">
        <title>The Genome Sequence of Exophiala oligosperma CBS72588.</title>
        <authorList>
            <consortium name="The Broad Institute Genomics Platform"/>
            <person name="Cuomo C."/>
            <person name="de Hoog S."/>
            <person name="Gorbushina A."/>
            <person name="Stielow B."/>
            <person name="Teixiera M."/>
            <person name="Abouelleil A."/>
            <person name="Chapman S.B."/>
            <person name="Priest M."/>
            <person name="Young S.K."/>
            <person name="Wortman J."/>
            <person name="Nusbaum C."/>
            <person name="Birren B."/>
        </authorList>
    </citation>
    <scope>NUCLEOTIDE SEQUENCE [LARGE SCALE GENOMIC DNA]</scope>
    <source>
        <strain evidence="11 12">CBS 72588</strain>
    </source>
</reference>
<dbReference type="PRINTS" id="PR00463">
    <property type="entry name" value="EP450I"/>
</dbReference>
<keyword evidence="10" id="KW-0472">Membrane</keyword>
<dbReference type="EMBL" id="KN847333">
    <property type="protein sequence ID" value="KIW45893.1"/>
    <property type="molecule type" value="Genomic_DNA"/>
</dbReference>
<evidence type="ECO:0000256" key="5">
    <source>
        <dbReference type="ARBA" id="ARBA00023002"/>
    </source>
</evidence>
<dbReference type="PRINTS" id="PR00385">
    <property type="entry name" value="P450"/>
</dbReference>
<dbReference type="AlphaFoldDB" id="A0A0D2DSA1"/>
<keyword evidence="7 9" id="KW-0503">Monooxygenase</keyword>
<dbReference type="PROSITE" id="PS00086">
    <property type="entry name" value="CYTOCHROME_P450"/>
    <property type="match status" value="1"/>
</dbReference>
<keyword evidence="6 8" id="KW-0408">Iron</keyword>